<dbReference type="InterPro" id="IPR051012">
    <property type="entry name" value="CellSynth/LPSAsmb/PSIAsmb"/>
</dbReference>
<proteinExistence type="predicted"/>
<gene>
    <name evidence="5" type="ORF">GHC57_12175</name>
</gene>
<dbReference type="PROSITE" id="PS50005">
    <property type="entry name" value="TPR"/>
    <property type="match status" value="2"/>
</dbReference>
<dbReference type="OrthoDB" id="7295299at2"/>
<reference evidence="5 6" key="1">
    <citation type="submission" date="2019-10" db="EMBL/GenBank/DDBJ databases">
        <title>Draft whole-genome sequence of the purple nonsulfur photosynthetic bacterium Roseospira navarrensis DSM 15114.</title>
        <authorList>
            <person name="Kyndt J.A."/>
            <person name="Meyer T.E."/>
        </authorList>
    </citation>
    <scope>NUCLEOTIDE SEQUENCE [LARGE SCALE GENOMIC DNA]</scope>
    <source>
        <strain evidence="5 6">DSM 15114</strain>
    </source>
</reference>
<dbReference type="PANTHER" id="PTHR45586">
    <property type="entry name" value="TPR REPEAT-CONTAINING PROTEIN PA4667"/>
    <property type="match status" value="1"/>
</dbReference>
<organism evidence="5 6">
    <name type="scientific">Roseospira navarrensis</name>
    <dbReference type="NCBI Taxonomy" id="140058"/>
    <lineage>
        <taxon>Bacteria</taxon>
        <taxon>Pseudomonadati</taxon>
        <taxon>Pseudomonadota</taxon>
        <taxon>Alphaproteobacteria</taxon>
        <taxon>Rhodospirillales</taxon>
        <taxon>Rhodospirillaceae</taxon>
        <taxon>Roseospira</taxon>
    </lineage>
</organism>
<dbReference type="SMART" id="SM00028">
    <property type="entry name" value="TPR"/>
    <property type="match status" value="4"/>
</dbReference>
<evidence type="ECO:0000256" key="1">
    <source>
        <dbReference type="ARBA" id="ARBA00022737"/>
    </source>
</evidence>
<evidence type="ECO:0000256" key="2">
    <source>
        <dbReference type="ARBA" id="ARBA00022803"/>
    </source>
</evidence>
<evidence type="ECO:0000313" key="6">
    <source>
        <dbReference type="Proteomes" id="UP000434582"/>
    </source>
</evidence>
<dbReference type="Pfam" id="PF13432">
    <property type="entry name" value="TPR_16"/>
    <property type="match status" value="2"/>
</dbReference>
<dbReference type="Gene3D" id="1.25.40.10">
    <property type="entry name" value="Tetratricopeptide repeat domain"/>
    <property type="match status" value="2"/>
</dbReference>
<feature type="repeat" description="TPR" evidence="3">
    <location>
        <begin position="105"/>
        <end position="138"/>
    </location>
</feature>
<dbReference type="PANTHER" id="PTHR45586:SF1">
    <property type="entry name" value="LIPOPOLYSACCHARIDE ASSEMBLY PROTEIN B"/>
    <property type="match status" value="1"/>
</dbReference>
<evidence type="ECO:0000256" key="4">
    <source>
        <dbReference type="SAM" id="MobiDB-lite"/>
    </source>
</evidence>
<dbReference type="InterPro" id="IPR011990">
    <property type="entry name" value="TPR-like_helical_dom_sf"/>
</dbReference>
<evidence type="ECO:0008006" key="7">
    <source>
        <dbReference type="Google" id="ProtNLM"/>
    </source>
</evidence>
<dbReference type="InterPro" id="IPR019734">
    <property type="entry name" value="TPR_rpt"/>
</dbReference>
<dbReference type="SUPFAM" id="SSF48452">
    <property type="entry name" value="TPR-like"/>
    <property type="match status" value="1"/>
</dbReference>
<feature type="region of interest" description="Disordered" evidence="4">
    <location>
        <begin position="1"/>
        <end position="24"/>
    </location>
</feature>
<dbReference type="EMBL" id="WIVE01000037">
    <property type="protein sequence ID" value="MQX37276.1"/>
    <property type="molecule type" value="Genomic_DNA"/>
</dbReference>
<comment type="caution">
    <text evidence="5">The sequence shown here is derived from an EMBL/GenBank/DDBJ whole genome shotgun (WGS) entry which is preliminary data.</text>
</comment>
<keyword evidence="2 3" id="KW-0802">TPR repeat</keyword>
<keyword evidence="6" id="KW-1185">Reference proteome</keyword>
<keyword evidence="1" id="KW-0677">Repeat</keyword>
<feature type="repeat" description="TPR" evidence="3">
    <location>
        <begin position="210"/>
        <end position="243"/>
    </location>
</feature>
<evidence type="ECO:0000256" key="3">
    <source>
        <dbReference type="PROSITE-ProRule" id="PRU00339"/>
    </source>
</evidence>
<accession>A0A7X1ZGP3</accession>
<evidence type="ECO:0000313" key="5">
    <source>
        <dbReference type="EMBL" id="MQX37276.1"/>
    </source>
</evidence>
<name>A0A7X1ZGP3_9PROT</name>
<dbReference type="Proteomes" id="UP000434582">
    <property type="component" value="Unassembled WGS sequence"/>
</dbReference>
<dbReference type="AlphaFoldDB" id="A0A7X1ZGP3"/>
<sequence>MVENRDTASPADFDAGPPPLLEPNVTLQTRPEGETFASDLWDQLRDAFAARDIKHCSLLAFAVTKAEPAALPGWIVMAECQRLQGQTGRALDTLGRALRLFLQHPELLRLKGEVLLAEGRADEAAAAFRACLRADPLNVIALYGLRGLMAEAGRDTAPIDDLLDPAEDPQTVIEAWRTTAPTRWSWSVERNAMAPEAVCRQAVAQAPGFAPAYQALGAAVGAGGNIKTAARLFRRAAQLDRDDIRAMQHAALYLADQGRLAEAMRIGRRAISLRPDDAAGYFVMAYLQFYALRVDDSGRLHARGIRLDPEHPAASTGVEEWKDQGDRAGFQWFFS</sequence>
<protein>
    <recommendedName>
        <fullName evidence="7">Tetratricopeptide repeat protein</fullName>
    </recommendedName>
</protein>
<dbReference type="RefSeq" id="WP_153344587.1">
    <property type="nucleotide sequence ID" value="NZ_WIVE01000037.1"/>
</dbReference>